<dbReference type="InterPro" id="IPR015421">
    <property type="entry name" value="PyrdxlP-dep_Trfase_major"/>
</dbReference>
<evidence type="ECO:0000313" key="8">
    <source>
        <dbReference type="Proteomes" id="UP001240777"/>
    </source>
</evidence>
<dbReference type="Gene3D" id="3.90.1150.10">
    <property type="entry name" value="Aspartate Aminotransferase, domain 1"/>
    <property type="match status" value="1"/>
</dbReference>
<protein>
    <submittedName>
        <fullName evidence="6">LL-diaminopimelate aminotransferase</fullName>
        <ecNumber evidence="6">2.6.1.83</ecNumber>
    </submittedName>
</protein>
<feature type="domain" description="Aminotransferase class I/classII large" evidence="4">
    <location>
        <begin position="34"/>
        <end position="384"/>
    </location>
</feature>
<dbReference type="GO" id="GO:0030170">
    <property type="term" value="F:pyridoxal phosphate binding"/>
    <property type="evidence" value="ECO:0007669"/>
    <property type="project" value="InterPro"/>
</dbReference>
<evidence type="ECO:0000313" key="7">
    <source>
        <dbReference type="Proteomes" id="UP001177258"/>
    </source>
</evidence>
<dbReference type="EMBL" id="JAUPEV010000004">
    <property type="protein sequence ID" value="MDO7252942.1"/>
    <property type="molecule type" value="Genomic_DNA"/>
</dbReference>
<dbReference type="GO" id="GO:0010285">
    <property type="term" value="F:L,L-diaminopimelate aminotransferase activity"/>
    <property type="evidence" value="ECO:0007669"/>
    <property type="project" value="UniProtKB-EC"/>
</dbReference>
<dbReference type="InterPro" id="IPR050881">
    <property type="entry name" value="LL-DAP_aminotransferase"/>
</dbReference>
<evidence type="ECO:0000313" key="6">
    <source>
        <dbReference type="EMBL" id="MDP2539068.1"/>
    </source>
</evidence>
<dbReference type="InterPro" id="IPR015424">
    <property type="entry name" value="PyrdxlP-dep_Trfase"/>
</dbReference>
<reference evidence="6 8" key="1">
    <citation type="submission" date="2023-07" db="EMBL/GenBank/DDBJ databases">
        <title>Unpublished Manusciprt.</title>
        <authorList>
            <person name="Aydin F."/>
            <person name="Tarhane S."/>
            <person name="Saticioglu I.B."/>
            <person name="Karakaya E."/>
            <person name="Abay S."/>
            <person name="Guran O."/>
            <person name="Bozkurt E."/>
            <person name="Uzum N."/>
            <person name="Olgun K."/>
            <person name="Jablonski D."/>
        </authorList>
    </citation>
    <scope>NUCLEOTIDE SEQUENCE</scope>
    <source>
        <strain evidence="8">faydin-H75</strain>
        <strain evidence="6">Faydin-H76</strain>
    </source>
</reference>
<dbReference type="Pfam" id="PF00155">
    <property type="entry name" value="Aminotran_1_2"/>
    <property type="match status" value="1"/>
</dbReference>
<sequence>MFDEIEFEKIKRLPKYVFAAINEIKLDMRQHNEDVIDFSMGNPDGPTPQHIIDKLSEAISKPKNHGYSASRGIYKLRLGICNWYKRKYNVDLDANSEVCVSMGSKEGYVHLIQAITNPGDNAIVAEPAYPIHYYAFILNGANVARFGIKWNEKMELDEDHFFNNISRILKEAMPKPKFVVVNFPHNPTTVIAYKSFYERLVSLAKQERFYIISDIAYADLCYDGYETPSIMQIAGAKDVAVETYTLSKSYNMAGWRIGFVVGNTKMITALQKIKSWIDYGIYTPMQIAATVALEGDQECVEDIKKKYQRRMEVLIKSFKEAGWEINKPKASMFIWAKIPACVEHLGSLEFSKRLLKEAKIALSPGVGFGEHGEGYVRIALIENEKRIRQASRNLKNFLKNFH</sequence>
<dbReference type="EMBL" id="JAUYZK010000005">
    <property type="protein sequence ID" value="MDP2539068.1"/>
    <property type="molecule type" value="Genomic_DNA"/>
</dbReference>
<reference evidence="5 7" key="3">
    <citation type="journal article" date="2024" name="Syst. Appl. Microbiol.">
        <title>Helicobacter cappadocius sp. nov., from lizards: The first psychrotrophic Helicobacter species.</title>
        <authorList>
            <person name="Aydin F."/>
            <person name="Tarhane S."/>
            <person name="Karakaya E."/>
            <person name="Abay S."/>
            <person name="Kayman T."/>
            <person name="Guran O."/>
            <person name="Bozkurt E."/>
            <person name="Uzum N."/>
            <person name="Avci A."/>
            <person name="Olgun K."/>
            <person name="Jablonski D."/>
            <person name="Guran C."/>
            <person name="Burcin Saticioglu I."/>
        </authorList>
    </citation>
    <scope>NUCLEOTIDE SEQUENCE [LARGE SCALE GENOMIC DNA]</scope>
    <source>
        <strain evidence="5">Faydin-H75</strain>
        <strain evidence="7">faydin-H76</strain>
    </source>
</reference>
<dbReference type="InterPro" id="IPR004839">
    <property type="entry name" value="Aminotransferase_I/II_large"/>
</dbReference>
<keyword evidence="2 6" id="KW-0032">Aminotransferase</keyword>
<keyword evidence="8" id="KW-1185">Reference proteome</keyword>
<evidence type="ECO:0000256" key="1">
    <source>
        <dbReference type="ARBA" id="ARBA00001933"/>
    </source>
</evidence>
<dbReference type="SUPFAM" id="SSF53383">
    <property type="entry name" value="PLP-dependent transferases"/>
    <property type="match status" value="1"/>
</dbReference>
<keyword evidence="3 6" id="KW-0808">Transferase</keyword>
<dbReference type="PANTHER" id="PTHR42832:SF1">
    <property type="entry name" value="GLUTAMATE-PYRUVATE AMINOTRANSFERASE ALAC"/>
    <property type="match status" value="1"/>
</dbReference>
<comment type="caution">
    <text evidence="6">The sequence shown here is derived from an EMBL/GenBank/DDBJ whole genome shotgun (WGS) entry which is preliminary data.</text>
</comment>
<dbReference type="EC" id="2.6.1.83" evidence="6"/>
<evidence type="ECO:0000256" key="3">
    <source>
        <dbReference type="ARBA" id="ARBA00022679"/>
    </source>
</evidence>
<evidence type="ECO:0000256" key="2">
    <source>
        <dbReference type="ARBA" id="ARBA00022576"/>
    </source>
</evidence>
<dbReference type="RefSeq" id="WP_305516788.1">
    <property type="nucleotide sequence ID" value="NZ_JAUPEV010000004.1"/>
</dbReference>
<dbReference type="NCBIfam" id="NF006387">
    <property type="entry name" value="PRK08636.1"/>
    <property type="match status" value="1"/>
</dbReference>
<dbReference type="AlphaFoldDB" id="A0AA90Q2S3"/>
<name>A0AA90Q2S3_9HELI</name>
<dbReference type="CDD" id="cd00609">
    <property type="entry name" value="AAT_like"/>
    <property type="match status" value="1"/>
</dbReference>
<dbReference type="Gene3D" id="3.40.640.10">
    <property type="entry name" value="Type I PLP-dependent aspartate aminotransferase-like (Major domain)"/>
    <property type="match status" value="1"/>
</dbReference>
<evidence type="ECO:0000313" key="5">
    <source>
        <dbReference type="EMBL" id="MDO7252942.1"/>
    </source>
</evidence>
<dbReference type="PANTHER" id="PTHR42832">
    <property type="entry name" value="AMINO ACID AMINOTRANSFERASE"/>
    <property type="match status" value="1"/>
</dbReference>
<reference evidence="5" key="2">
    <citation type="submission" date="2023-07" db="EMBL/GenBank/DDBJ databases">
        <authorList>
            <person name="Aydin F."/>
            <person name="Tarhane S."/>
            <person name="Saticioglu I.B."/>
            <person name="Karakaya E."/>
            <person name="Abay S."/>
            <person name="Guran O."/>
            <person name="Bozkurt E."/>
            <person name="Uzum N."/>
            <person name="Olgun K."/>
            <person name="Jablonski D."/>
        </authorList>
    </citation>
    <scope>NUCLEOTIDE SEQUENCE</scope>
    <source>
        <strain evidence="5">Faydin-H75</strain>
    </source>
</reference>
<organism evidence="6 7">
    <name type="scientific">Helicobacter cappadocius</name>
    <dbReference type="NCBI Taxonomy" id="3063998"/>
    <lineage>
        <taxon>Bacteria</taxon>
        <taxon>Pseudomonadati</taxon>
        <taxon>Campylobacterota</taxon>
        <taxon>Epsilonproteobacteria</taxon>
        <taxon>Campylobacterales</taxon>
        <taxon>Helicobacteraceae</taxon>
        <taxon>Helicobacter</taxon>
    </lineage>
</organism>
<dbReference type="InterPro" id="IPR015422">
    <property type="entry name" value="PyrdxlP-dep_Trfase_small"/>
</dbReference>
<comment type="cofactor">
    <cofactor evidence="1">
        <name>pyridoxal 5'-phosphate</name>
        <dbReference type="ChEBI" id="CHEBI:597326"/>
    </cofactor>
</comment>
<evidence type="ECO:0000259" key="4">
    <source>
        <dbReference type="Pfam" id="PF00155"/>
    </source>
</evidence>
<proteinExistence type="predicted"/>
<dbReference type="Proteomes" id="UP001177258">
    <property type="component" value="Unassembled WGS sequence"/>
</dbReference>
<dbReference type="Proteomes" id="UP001240777">
    <property type="component" value="Unassembled WGS sequence"/>
</dbReference>
<accession>A0AA90Q2S3</accession>
<gene>
    <name evidence="5" type="ORF">Q5I04_03310</name>
    <name evidence="6" type="ORF">Q5I06_04690</name>
</gene>